<dbReference type="OrthoDB" id="9802344at2"/>
<sequence length="164" mass="18031">MISKKAKYAIKALKVLTEEYGKGPVLISYISAKENIPKKFLEAILLELRNHGILQSQKGKGGGYLLRVDPGRVNLAQVLRVIDGPIAPTPCVSFNFYVKCDDCNDEVACALRPIMERVRDANLGVYENTTLLTFQNMGSLETKEIAIGTKGPELTEEPTSQMSA</sequence>
<dbReference type="SUPFAM" id="SSF46785">
    <property type="entry name" value="Winged helix' DNA-binding domain"/>
    <property type="match status" value="1"/>
</dbReference>
<dbReference type="InterPro" id="IPR036388">
    <property type="entry name" value="WH-like_DNA-bd_sf"/>
</dbReference>
<dbReference type="GO" id="GO:0005829">
    <property type="term" value="C:cytosol"/>
    <property type="evidence" value="ECO:0007669"/>
    <property type="project" value="TreeGrafter"/>
</dbReference>
<organism evidence="2 3">
    <name type="scientific">Spirosoma pollinicola</name>
    <dbReference type="NCBI Taxonomy" id="2057025"/>
    <lineage>
        <taxon>Bacteria</taxon>
        <taxon>Pseudomonadati</taxon>
        <taxon>Bacteroidota</taxon>
        <taxon>Cytophagia</taxon>
        <taxon>Cytophagales</taxon>
        <taxon>Cytophagaceae</taxon>
        <taxon>Spirosoma</taxon>
    </lineage>
</organism>
<dbReference type="PANTHER" id="PTHR33221">
    <property type="entry name" value="WINGED HELIX-TURN-HELIX TRANSCRIPTIONAL REGULATOR, RRF2 FAMILY"/>
    <property type="match status" value="1"/>
</dbReference>
<dbReference type="GO" id="GO:0003700">
    <property type="term" value="F:DNA-binding transcription factor activity"/>
    <property type="evidence" value="ECO:0007669"/>
    <property type="project" value="TreeGrafter"/>
</dbReference>
<keyword evidence="1" id="KW-0238">DNA-binding</keyword>
<dbReference type="InterPro" id="IPR036390">
    <property type="entry name" value="WH_DNA-bd_sf"/>
</dbReference>
<evidence type="ECO:0000256" key="1">
    <source>
        <dbReference type="ARBA" id="ARBA00023125"/>
    </source>
</evidence>
<name>A0A2K8YXD7_9BACT</name>
<gene>
    <name evidence="2" type="ORF">CWM47_10915</name>
</gene>
<evidence type="ECO:0000313" key="3">
    <source>
        <dbReference type="Proteomes" id="UP000232883"/>
    </source>
</evidence>
<dbReference type="NCBIfam" id="TIGR00738">
    <property type="entry name" value="rrf2_super"/>
    <property type="match status" value="1"/>
</dbReference>
<dbReference type="GO" id="GO:0003677">
    <property type="term" value="F:DNA binding"/>
    <property type="evidence" value="ECO:0007669"/>
    <property type="project" value="UniProtKB-KW"/>
</dbReference>
<dbReference type="PANTHER" id="PTHR33221:SF5">
    <property type="entry name" value="HTH-TYPE TRANSCRIPTIONAL REGULATOR ISCR"/>
    <property type="match status" value="1"/>
</dbReference>
<dbReference type="PROSITE" id="PS01332">
    <property type="entry name" value="HTH_RRF2_1"/>
    <property type="match status" value="1"/>
</dbReference>
<dbReference type="InterPro" id="IPR000944">
    <property type="entry name" value="Tscrpt_reg_Rrf2"/>
</dbReference>
<dbReference type="KEGG" id="spir:CWM47_10915"/>
<dbReference type="InterPro" id="IPR030489">
    <property type="entry name" value="TR_Rrf2-type_CS"/>
</dbReference>
<proteinExistence type="predicted"/>
<protein>
    <submittedName>
        <fullName evidence="2">Transcriptional regulator</fullName>
    </submittedName>
</protein>
<dbReference type="Gene3D" id="1.10.10.10">
    <property type="entry name" value="Winged helix-like DNA-binding domain superfamily/Winged helix DNA-binding domain"/>
    <property type="match status" value="1"/>
</dbReference>
<keyword evidence="3" id="KW-1185">Reference proteome</keyword>
<dbReference type="AlphaFoldDB" id="A0A2K8YXD7"/>
<dbReference type="EMBL" id="CP025096">
    <property type="protein sequence ID" value="AUD02291.1"/>
    <property type="molecule type" value="Genomic_DNA"/>
</dbReference>
<accession>A0A2K8YXD7</accession>
<dbReference type="Proteomes" id="UP000232883">
    <property type="component" value="Chromosome"/>
</dbReference>
<evidence type="ECO:0000313" key="2">
    <source>
        <dbReference type="EMBL" id="AUD02291.1"/>
    </source>
</evidence>
<dbReference type="RefSeq" id="WP_100988009.1">
    <property type="nucleotide sequence ID" value="NZ_CP025096.1"/>
</dbReference>
<dbReference type="PROSITE" id="PS51197">
    <property type="entry name" value="HTH_RRF2_2"/>
    <property type="match status" value="1"/>
</dbReference>
<reference evidence="2 3" key="1">
    <citation type="submission" date="2017-11" db="EMBL/GenBank/DDBJ databases">
        <title>Taxonomic description and genome sequences of Spirosoma HA7 sp. nov., isolated from pollen microhabitat of Corylus avellana.</title>
        <authorList>
            <person name="Ambika Manirajan B."/>
            <person name="Suarez C."/>
            <person name="Ratering S."/>
            <person name="Geissler-Plaum R."/>
            <person name="Cardinale M."/>
            <person name="Sylvia S."/>
        </authorList>
    </citation>
    <scope>NUCLEOTIDE SEQUENCE [LARGE SCALE GENOMIC DNA]</scope>
    <source>
        <strain evidence="2 3">HA7</strain>
    </source>
</reference>
<dbReference type="Pfam" id="PF02082">
    <property type="entry name" value="Rrf2"/>
    <property type="match status" value="1"/>
</dbReference>